<comment type="similarity">
    <text evidence="7">Belongs to the transferase hexapeptide repeat family. LpxD subfamily.</text>
</comment>
<evidence type="ECO:0000256" key="2">
    <source>
        <dbReference type="ARBA" id="ARBA00022556"/>
    </source>
</evidence>
<dbReference type="Pfam" id="PF04613">
    <property type="entry name" value="LpxD"/>
    <property type="match status" value="1"/>
</dbReference>
<evidence type="ECO:0000256" key="5">
    <source>
        <dbReference type="ARBA" id="ARBA00023098"/>
    </source>
</evidence>
<dbReference type="HAMAP" id="MF_00523">
    <property type="entry name" value="LpxD"/>
    <property type="match status" value="1"/>
</dbReference>
<comment type="subunit">
    <text evidence="7">Homotrimer.</text>
</comment>
<evidence type="ECO:0000256" key="6">
    <source>
        <dbReference type="ARBA" id="ARBA00023315"/>
    </source>
</evidence>
<gene>
    <name evidence="7 9" type="primary">lpxD</name>
    <name evidence="9" type="ORF">IAC94_06055</name>
</gene>
<evidence type="ECO:0000256" key="7">
    <source>
        <dbReference type="HAMAP-Rule" id="MF_00523"/>
    </source>
</evidence>
<dbReference type="InterPro" id="IPR020573">
    <property type="entry name" value="UDP_GlcNAc_AcTrfase_non-rep"/>
</dbReference>
<evidence type="ECO:0000256" key="3">
    <source>
        <dbReference type="ARBA" id="ARBA00022679"/>
    </source>
</evidence>
<dbReference type="InterPro" id="IPR011004">
    <property type="entry name" value="Trimer_LpxA-like_sf"/>
</dbReference>
<dbReference type="AlphaFoldDB" id="A0A9D1J6W6"/>
<dbReference type="InterPro" id="IPR007691">
    <property type="entry name" value="LpxD"/>
</dbReference>
<feature type="domain" description="UDP-3-O-[3-hydroxymyristoyl] glucosamine N-acyltransferase non-repeat region" evidence="8">
    <location>
        <begin position="25"/>
        <end position="89"/>
    </location>
</feature>
<comment type="caution">
    <text evidence="9">The sequence shown here is derived from an EMBL/GenBank/DDBJ whole genome shotgun (WGS) entry which is preliminary data.</text>
</comment>
<evidence type="ECO:0000313" key="10">
    <source>
        <dbReference type="Proteomes" id="UP000886744"/>
    </source>
</evidence>
<organism evidence="9 10">
    <name type="scientific">Candidatus Coprenecus avistercoris</name>
    <dbReference type="NCBI Taxonomy" id="2840730"/>
    <lineage>
        <taxon>Bacteria</taxon>
        <taxon>Pseudomonadati</taxon>
        <taxon>Bacteroidota</taxon>
        <taxon>Bacteroidia</taxon>
        <taxon>Bacteroidales</taxon>
        <taxon>Rikenellaceae</taxon>
        <taxon>Rikenellaceae incertae sedis</taxon>
        <taxon>Candidatus Coprenecus</taxon>
    </lineage>
</organism>
<evidence type="ECO:0000256" key="1">
    <source>
        <dbReference type="ARBA" id="ARBA00022516"/>
    </source>
</evidence>
<dbReference type="CDD" id="cd03352">
    <property type="entry name" value="LbH_LpxD"/>
    <property type="match status" value="1"/>
</dbReference>
<dbReference type="Gene3D" id="2.160.10.10">
    <property type="entry name" value="Hexapeptide repeat proteins"/>
    <property type="match status" value="1"/>
</dbReference>
<reference evidence="9" key="1">
    <citation type="submission" date="2020-10" db="EMBL/GenBank/DDBJ databases">
        <authorList>
            <person name="Gilroy R."/>
        </authorList>
    </citation>
    <scope>NUCLEOTIDE SEQUENCE</scope>
    <source>
        <strain evidence="9">ChiHjej13B12-12457</strain>
    </source>
</reference>
<evidence type="ECO:0000313" key="9">
    <source>
        <dbReference type="EMBL" id="HIR63067.1"/>
    </source>
</evidence>
<dbReference type="Pfam" id="PF00132">
    <property type="entry name" value="Hexapep"/>
    <property type="match status" value="2"/>
</dbReference>
<accession>A0A9D1J6W6</accession>
<dbReference type="GO" id="GO:0016410">
    <property type="term" value="F:N-acyltransferase activity"/>
    <property type="evidence" value="ECO:0007669"/>
    <property type="project" value="InterPro"/>
</dbReference>
<dbReference type="Gene3D" id="3.40.1390.10">
    <property type="entry name" value="MurE/MurF, N-terminal domain"/>
    <property type="match status" value="1"/>
</dbReference>
<keyword evidence="3 7" id="KW-0808">Transferase</keyword>
<dbReference type="SUPFAM" id="SSF51161">
    <property type="entry name" value="Trimeric LpxA-like enzymes"/>
    <property type="match status" value="1"/>
</dbReference>
<proteinExistence type="inferred from homology"/>
<keyword evidence="6 7" id="KW-0012">Acyltransferase</keyword>
<feature type="active site" description="Proton acceptor" evidence="7">
    <location>
        <position position="242"/>
    </location>
</feature>
<keyword evidence="2 7" id="KW-0441">Lipid A biosynthesis</keyword>
<dbReference type="NCBIfam" id="TIGR01853">
    <property type="entry name" value="lipid_A_lpxD"/>
    <property type="match status" value="1"/>
</dbReference>
<dbReference type="InterPro" id="IPR001451">
    <property type="entry name" value="Hexapep"/>
</dbReference>
<dbReference type="NCBIfam" id="NF002060">
    <property type="entry name" value="PRK00892.1"/>
    <property type="match status" value="1"/>
</dbReference>
<evidence type="ECO:0000259" key="8">
    <source>
        <dbReference type="Pfam" id="PF04613"/>
    </source>
</evidence>
<reference evidence="9" key="2">
    <citation type="journal article" date="2021" name="PeerJ">
        <title>Extensive microbial diversity within the chicken gut microbiome revealed by metagenomics and culture.</title>
        <authorList>
            <person name="Gilroy R."/>
            <person name="Ravi A."/>
            <person name="Getino M."/>
            <person name="Pursley I."/>
            <person name="Horton D.L."/>
            <person name="Alikhan N.F."/>
            <person name="Baker D."/>
            <person name="Gharbi K."/>
            <person name="Hall N."/>
            <person name="Watson M."/>
            <person name="Adriaenssens E.M."/>
            <person name="Foster-Nyarko E."/>
            <person name="Jarju S."/>
            <person name="Secka A."/>
            <person name="Antonio M."/>
            <person name="Oren A."/>
            <person name="Chaudhuri R.R."/>
            <person name="La Ragione R."/>
            <person name="Hildebrand F."/>
            <person name="Pallen M.J."/>
        </authorList>
    </citation>
    <scope>NUCLEOTIDE SEQUENCE</scope>
    <source>
        <strain evidence="9">ChiHjej13B12-12457</strain>
    </source>
</reference>
<comment type="catalytic activity">
    <reaction evidence="7">
        <text>a UDP-3-O-[(3R)-3-hydroxyacyl]-alpha-D-glucosamine + a (3R)-hydroxyacyl-[ACP] = a UDP-2-N,3-O-bis[(3R)-3-hydroxyacyl]-alpha-D-glucosamine + holo-[ACP] + H(+)</text>
        <dbReference type="Rhea" id="RHEA:53836"/>
        <dbReference type="Rhea" id="RHEA-COMP:9685"/>
        <dbReference type="Rhea" id="RHEA-COMP:9945"/>
        <dbReference type="ChEBI" id="CHEBI:15378"/>
        <dbReference type="ChEBI" id="CHEBI:64479"/>
        <dbReference type="ChEBI" id="CHEBI:78827"/>
        <dbReference type="ChEBI" id="CHEBI:137740"/>
        <dbReference type="ChEBI" id="CHEBI:137748"/>
        <dbReference type="EC" id="2.3.1.191"/>
    </reaction>
</comment>
<dbReference type="PANTHER" id="PTHR43378">
    <property type="entry name" value="UDP-3-O-ACYLGLUCOSAMINE N-ACYLTRANSFERASE"/>
    <property type="match status" value="1"/>
</dbReference>
<dbReference type="Proteomes" id="UP000886744">
    <property type="component" value="Unassembled WGS sequence"/>
</dbReference>
<protein>
    <recommendedName>
        <fullName evidence="7">UDP-3-O-acylglucosamine N-acyltransferase</fullName>
        <ecNumber evidence="7">2.3.1.191</ecNumber>
    </recommendedName>
</protein>
<comment type="function">
    <text evidence="7">Catalyzes the N-acylation of UDP-3-O-acylglucosamine using 3-hydroxyacyl-ACP as the acyl donor. Is involved in the biosynthesis of lipid A, a phosphorylated glycolipid that anchors the lipopolysaccharide to the outer membrane of the cell.</text>
</comment>
<keyword evidence="5 7" id="KW-0443">Lipid metabolism</keyword>
<dbReference type="EMBL" id="DVHI01000074">
    <property type="protein sequence ID" value="HIR63067.1"/>
    <property type="molecule type" value="Genomic_DNA"/>
</dbReference>
<dbReference type="GO" id="GO:0016020">
    <property type="term" value="C:membrane"/>
    <property type="evidence" value="ECO:0007669"/>
    <property type="project" value="GOC"/>
</dbReference>
<evidence type="ECO:0000256" key="4">
    <source>
        <dbReference type="ARBA" id="ARBA00022737"/>
    </source>
</evidence>
<sequence>MEVSAKVIAEHLGGEIVGDPEAKASSVARIESGKPGTLCFLANPKYEHYLYTCKASIILINKSFEPKEAVSATLVKVDNAYEAVASLLDLLNALKAEKKKGRALSAHVAWSAKLGKGVYVGSHAYIGRKTSVGRGSQIYPQVYLGDGVTVGENCIIYPGVRVYKGCKIGNNCIIHANAVIGSDGFGFAPTADGTYKKIPQTGIVTIEDDCEIGANTVIDRSTMGTTLIEKGVKLDNLIQVAHNVVIGSNTVIAAQAGIAGSTKIGRSCMIGGQVGFAGHITIADRTMIGAQAGLMSDVKEEGKTLLGSPAMEHKDFMRAYAVFRRNGRKQ</sequence>
<dbReference type="GO" id="GO:0009245">
    <property type="term" value="P:lipid A biosynthetic process"/>
    <property type="evidence" value="ECO:0007669"/>
    <property type="project" value="UniProtKB-UniRule"/>
</dbReference>
<dbReference type="PANTHER" id="PTHR43378:SF2">
    <property type="entry name" value="UDP-3-O-ACYLGLUCOSAMINE N-ACYLTRANSFERASE 1, MITOCHONDRIAL-RELATED"/>
    <property type="match status" value="1"/>
</dbReference>
<name>A0A9D1J6W6_9BACT</name>
<comment type="pathway">
    <text evidence="7">Bacterial outer membrane biogenesis; LPS lipid A biosynthesis.</text>
</comment>
<dbReference type="GO" id="GO:0103118">
    <property type="term" value="F:UDP-3-O-[(3R)-3-hydroxyacyl]-glucosamine N-acyltransferase activity"/>
    <property type="evidence" value="ECO:0007669"/>
    <property type="project" value="UniProtKB-EC"/>
</dbReference>
<keyword evidence="4 7" id="KW-0677">Repeat</keyword>
<keyword evidence="1 7" id="KW-0444">Lipid biosynthesis</keyword>
<dbReference type="EC" id="2.3.1.191" evidence="7"/>